<dbReference type="PANTHER" id="PTHR36577">
    <property type="entry name" value="DUF521 DOMAIN PROTEIN (AFU_ORTHOLOGUE AFUA_6G00490)"/>
    <property type="match status" value="1"/>
</dbReference>
<evidence type="ECO:0000313" key="6">
    <source>
        <dbReference type="Proteomes" id="UP000325415"/>
    </source>
</evidence>
<dbReference type="GeneID" id="78126816"/>
<keyword evidence="2" id="KW-0456">Lyase</keyword>
<dbReference type="InterPro" id="IPR007506">
    <property type="entry name" value="PMDh-L-like_dom"/>
</dbReference>
<keyword evidence="6" id="KW-1185">Reference proteome</keyword>
<evidence type="ECO:0000256" key="3">
    <source>
        <dbReference type="SAM" id="MobiDB-lite"/>
    </source>
</evidence>
<feature type="compositionally biased region" description="Low complexity" evidence="3">
    <location>
        <begin position="411"/>
        <end position="427"/>
    </location>
</feature>
<gene>
    <name evidence="5" type="ORF">DDE84_03800</name>
</gene>
<feature type="domain" description="Phosphomevalonate dehydratase large subunit-like" evidence="4">
    <location>
        <begin position="1"/>
        <end position="392"/>
    </location>
</feature>
<evidence type="ECO:0000256" key="1">
    <source>
        <dbReference type="ARBA" id="ARBA00023004"/>
    </source>
</evidence>
<name>A0A5N6S401_9BIFI</name>
<keyword evidence="1" id="KW-0408">Iron</keyword>
<dbReference type="RefSeq" id="WP_152580414.1">
    <property type="nucleotide sequence ID" value="NZ_JAKVIV010000007.1"/>
</dbReference>
<dbReference type="Proteomes" id="UP000325415">
    <property type="component" value="Unassembled WGS sequence"/>
</dbReference>
<feature type="compositionally biased region" description="Polar residues" evidence="3">
    <location>
        <begin position="453"/>
        <end position="462"/>
    </location>
</feature>
<dbReference type="AlphaFoldDB" id="A0A5N6S401"/>
<organism evidence="5 6">
    <name type="scientific">Bifidobacterium tibiigranuli</name>
    <dbReference type="NCBI Taxonomy" id="2172043"/>
    <lineage>
        <taxon>Bacteria</taxon>
        <taxon>Bacillati</taxon>
        <taxon>Actinomycetota</taxon>
        <taxon>Actinomycetes</taxon>
        <taxon>Bifidobacteriales</taxon>
        <taxon>Bifidobacteriaceae</taxon>
        <taxon>Bifidobacterium</taxon>
    </lineage>
</organism>
<accession>A0A5N6S401</accession>
<dbReference type="EMBL" id="QDAG01000003">
    <property type="protein sequence ID" value="KAE8129208.1"/>
    <property type="molecule type" value="Genomic_DNA"/>
</dbReference>
<protein>
    <submittedName>
        <fullName evidence="5">DUF521 domain-containing protein</fullName>
    </submittedName>
</protein>
<proteinExistence type="predicted"/>
<evidence type="ECO:0000256" key="2">
    <source>
        <dbReference type="ARBA" id="ARBA00023239"/>
    </source>
</evidence>
<reference evidence="5 6" key="1">
    <citation type="submission" date="2018-04" db="EMBL/GenBank/DDBJ databases">
        <authorList>
            <person name="Eckel V.P."/>
            <person name="Vogel R.F."/>
        </authorList>
    </citation>
    <scope>NUCLEOTIDE SEQUENCE [LARGE SCALE GENOMIC DNA]</scope>
    <source>
        <strain evidence="6">TMW 2.1764</strain>
    </source>
</reference>
<dbReference type="PANTHER" id="PTHR36577:SF3">
    <property type="entry name" value="DUF521 DOMAIN PROTEIN (AFU_ORTHOLOGUE AFUA_6G00490)"/>
    <property type="match status" value="1"/>
</dbReference>
<feature type="region of interest" description="Disordered" evidence="3">
    <location>
        <begin position="400"/>
        <end position="475"/>
    </location>
</feature>
<sequence length="475" mass="51309">MELNDEELAMLHGEYGKGTQLAMKVQVAIGEAFDAPHMVPVTKTHVALSNQEADLWFAEKLADAGAVCRVRPTVNPSFNLEQMNCISPVAPEDADIVTRTDKAYRRLGAVMTYDCTPYLETNVPRFGEITSYSESSATPFVNSIYGARTNRESAQSALCAAITGVAPLYGYMLDENRRGQVLVNVEADMRNDFYYSMLGYLTPRLIGFKVPVFAGLPKNPSRSALMNLGAELNTGGNVAIYHIVGFTPEAPTVEAAFQGHEPDQVVTITQSDLEKMRAELTDPYGTIDFALFGCPHITIDQVAMIASKVRGRKLAVPLFAMTNSLTRSTAEKMGYFDDIERAGGYIIADTCMDQPCWKFLYGKKGVTDSPKCAYYTKRRDMKFVITELERAVDAALVGSIAEPGGPEKPESGLSESSSAIGSAAGVGTMSGPSEAEFAGIRAGSGAAERKATTPGTWRSTKQPMAKMDVAQKVGA</sequence>
<comment type="caution">
    <text evidence="5">The sequence shown here is derived from an EMBL/GenBank/DDBJ whole genome shotgun (WGS) entry which is preliminary data.</text>
</comment>
<evidence type="ECO:0000313" key="5">
    <source>
        <dbReference type="EMBL" id="KAE8129208.1"/>
    </source>
</evidence>
<dbReference type="OrthoDB" id="1550274at2"/>
<dbReference type="Pfam" id="PF04412">
    <property type="entry name" value="AcnX"/>
    <property type="match status" value="1"/>
</dbReference>
<dbReference type="GO" id="GO:0016829">
    <property type="term" value="F:lyase activity"/>
    <property type="evidence" value="ECO:0007669"/>
    <property type="project" value="UniProtKB-KW"/>
</dbReference>
<evidence type="ECO:0000259" key="4">
    <source>
        <dbReference type="Pfam" id="PF04412"/>
    </source>
</evidence>